<evidence type="ECO:0000256" key="1">
    <source>
        <dbReference type="SAM" id="Phobius"/>
    </source>
</evidence>
<evidence type="ECO:0000259" key="2">
    <source>
        <dbReference type="Pfam" id="PF13400"/>
    </source>
</evidence>
<evidence type="ECO:0000313" key="4">
    <source>
        <dbReference type="Proteomes" id="UP000722336"/>
    </source>
</evidence>
<feature type="domain" description="Putative Flp pilus-assembly TadG-like N-terminal" evidence="2">
    <location>
        <begin position="20"/>
        <end position="64"/>
    </location>
</feature>
<accession>A0ABS6SE95</accession>
<protein>
    <recommendedName>
        <fullName evidence="2">Putative Flp pilus-assembly TadG-like N-terminal domain-containing protein</fullName>
    </recommendedName>
</protein>
<organism evidence="3 4">
    <name type="scientific">Pacificimonas pallii</name>
    <dbReference type="NCBI Taxonomy" id="2827236"/>
    <lineage>
        <taxon>Bacteria</taxon>
        <taxon>Pseudomonadati</taxon>
        <taxon>Pseudomonadota</taxon>
        <taxon>Alphaproteobacteria</taxon>
        <taxon>Sphingomonadales</taxon>
        <taxon>Sphingosinicellaceae</taxon>
        <taxon>Pacificimonas</taxon>
    </lineage>
</organism>
<dbReference type="Pfam" id="PF13400">
    <property type="entry name" value="Tad"/>
    <property type="match status" value="1"/>
</dbReference>
<feature type="transmembrane region" description="Helical" evidence="1">
    <location>
        <begin position="21"/>
        <end position="41"/>
    </location>
</feature>
<dbReference type="Proteomes" id="UP000722336">
    <property type="component" value="Unassembled WGS sequence"/>
</dbReference>
<dbReference type="RefSeq" id="WP_218445457.1">
    <property type="nucleotide sequence ID" value="NZ_JAGSPA010000002.1"/>
</dbReference>
<gene>
    <name evidence="3" type="ORF">KCG44_08035</name>
</gene>
<comment type="caution">
    <text evidence="3">The sequence shown here is derived from an EMBL/GenBank/DDBJ whole genome shotgun (WGS) entry which is preliminary data.</text>
</comment>
<keyword evidence="4" id="KW-1185">Reference proteome</keyword>
<dbReference type="InterPro" id="IPR028087">
    <property type="entry name" value="Tad_N"/>
</dbReference>
<name>A0ABS6SE95_9SPHN</name>
<sequence>MASKPAQQGILRRLVRDERGNAMIIVVASVFPLLGAIGGGIDMTRGYMAEARLAQTCDAAALAGRKLLQDGVTPSMGADDIGSREIDKFVDYNFADGLFDAETVDWESEVDATSGELTLTLNTSVPTTLLNIVNIQSLPISLECKSIRSGNNVDVVLVLDTTGSMIWDLDRDEGNANERLKEMQKATLSFLGVMDTLRGQLNAAGLRVRVALVPYSHTVNIGKHLIAENADYVDTQWQQYARERRPIRCESSNNYCYSGNNVYDQEWYEYSSFGKRTVDLSGFVQRGIAAESPGAYDWRGCVEMRTTVDTIDTADSYVSMPQGAWDIIDQAPGAAAPKWQPYFNAPDRDAYGSNARYSWPTSGGVNSAAAADPAFAKPTDNDFTGEVIYRHKYREEGPKPVYSEATGTSKASTGPNRACGQEVVLLEELSTEDLTEKVNALEPDGGTYHHIGLYWALTLLSNKLPFENTDTWIEPGEGGTARPVAKYIVFLTDGTMDTSGREYTAYGLEYESDYNNDVRSDTNSNTGSRHRARFRYLCENAKQQGIQIHTVAFTSSVGATDRTSLEKCATTEDDFYLANSGEEGELEDVFERIGRNIGYLRVSK</sequence>
<keyword evidence="1" id="KW-0812">Transmembrane</keyword>
<reference evidence="3 4" key="1">
    <citation type="submission" date="2021-04" db="EMBL/GenBank/DDBJ databases">
        <authorList>
            <person name="Pira H."/>
            <person name="Risdian C."/>
            <person name="Wink J."/>
        </authorList>
    </citation>
    <scope>NUCLEOTIDE SEQUENCE [LARGE SCALE GENOMIC DNA]</scope>
    <source>
        <strain evidence="3 4">WHA3</strain>
    </source>
</reference>
<dbReference type="EMBL" id="JAGSPA010000002">
    <property type="protein sequence ID" value="MBV7256734.1"/>
    <property type="molecule type" value="Genomic_DNA"/>
</dbReference>
<keyword evidence="1" id="KW-1133">Transmembrane helix</keyword>
<keyword evidence="1" id="KW-0472">Membrane</keyword>
<proteinExistence type="predicted"/>
<evidence type="ECO:0000313" key="3">
    <source>
        <dbReference type="EMBL" id="MBV7256734.1"/>
    </source>
</evidence>